<organism evidence="1">
    <name type="scientific">marine sediment metagenome</name>
    <dbReference type="NCBI Taxonomy" id="412755"/>
    <lineage>
        <taxon>unclassified sequences</taxon>
        <taxon>metagenomes</taxon>
        <taxon>ecological metagenomes</taxon>
    </lineage>
</organism>
<accession>A0A0F8WCF0</accession>
<protein>
    <submittedName>
        <fullName evidence="1">Uncharacterized protein</fullName>
    </submittedName>
</protein>
<feature type="non-terminal residue" evidence="1">
    <location>
        <position position="32"/>
    </location>
</feature>
<dbReference type="EMBL" id="LAZR01066085">
    <property type="protein sequence ID" value="KKK54263.1"/>
    <property type="molecule type" value="Genomic_DNA"/>
</dbReference>
<gene>
    <name evidence="1" type="ORF">LCGC14_3086480</name>
</gene>
<dbReference type="AlphaFoldDB" id="A0A0F8WCF0"/>
<evidence type="ECO:0000313" key="1">
    <source>
        <dbReference type="EMBL" id="KKK54263.1"/>
    </source>
</evidence>
<reference evidence="1" key="1">
    <citation type="journal article" date="2015" name="Nature">
        <title>Complex archaea that bridge the gap between prokaryotes and eukaryotes.</title>
        <authorList>
            <person name="Spang A."/>
            <person name="Saw J.H."/>
            <person name="Jorgensen S.L."/>
            <person name="Zaremba-Niedzwiedzka K."/>
            <person name="Martijn J."/>
            <person name="Lind A.E."/>
            <person name="van Eijk R."/>
            <person name="Schleper C."/>
            <person name="Guy L."/>
            <person name="Ettema T.J."/>
        </authorList>
    </citation>
    <scope>NUCLEOTIDE SEQUENCE</scope>
</reference>
<comment type="caution">
    <text evidence="1">The sequence shown here is derived from an EMBL/GenBank/DDBJ whole genome shotgun (WGS) entry which is preliminary data.</text>
</comment>
<name>A0A0F8WCF0_9ZZZZ</name>
<proteinExistence type="predicted"/>
<sequence>MAKSNKDAENKQLPAVQGESAVGFITPMGDNI</sequence>